<dbReference type="GO" id="GO:0016020">
    <property type="term" value="C:membrane"/>
    <property type="evidence" value="ECO:0007669"/>
    <property type="project" value="UniProtKB-SubCell"/>
</dbReference>
<comment type="caution">
    <text evidence="9">The sequence shown here is derived from an EMBL/GenBank/DDBJ whole genome shotgun (WGS) entry which is preliminary data.</text>
</comment>
<evidence type="ECO:0000256" key="4">
    <source>
        <dbReference type="ARBA" id="ARBA00022970"/>
    </source>
</evidence>
<feature type="transmembrane region" description="Helical" evidence="7">
    <location>
        <begin position="40"/>
        <end position="63"/>
    </location>
</feature>
<evidence type="ECO:0000256" key="5">
    <source>
        <dbReference type="ARBA" id="ARBA00022989"/>
    </source>
</evidence>
<feature type="transmembrane region" description="Helical" evidence="7">
    <location>
        <begin position="154"/>
        <end position="174"/>
    </location>
</feature>
<dbReference type="GO" id="GO:0015179">
    <property type="term" value="F:L-amino acid transmembrane transporter activity"/>
    <property type="evidence" value="ECO:0007669"/>
    <property type="project" value="TreeGrafter"/>
</dbReference>
<dbReference type="AlphaFoldDB" id="A0A3M7T930"/>
<feature type="domain" description="Amino acid transporter transmembrane" evidence="8">
    <location>
        <begin position="15"/>
        <end position="212"/>
    </location>
</feature>
<accession>A0A3M7T930</accession>
<evidence type="ECO:0000256" key="2">
    <source>
        <dbReference type="ARBA" id="ARBA00022448"/>
    </source>
</evidence>
<keyword evidence="10" id="KW-1185">Reference proteome</keyword>
<dbReference type="PANTHER" id="PTHR22950">
    <property type="entry name" value="AMINO ACID TRANSPORTER"/>
    <property type="match status" value="1"/>
</dbReference>
<sequence>MIEVKEKMTQGITLKNLVSMTNGVVGLSILTMPYCFKECGLLLGTLTLLFCALMCSYSCKLIIKTIQIAKINSFEYLAFKTFGEKGKLLIEICIIFLLFGSLVTNQQALCDTGPAFVSKLFNLHEKAIPRSVFMFIFTLLISLPLALSKKLEALQSLNASAILFYFTFGLYLMWEAGFKLMDHVWFDKIRLWHFSGLLKCFPIFSISFSCQTLSTICSLW</sequence>
<evidence type="ECO:0000256" key="7">
    <source>
        <dbReference type="SAM" id="Phobius"/>
    </source>
</evidence>
<dbReference type="Pfam" id="PF01490">
    <property type="entry name" value="Aa_trans"/>
    <property type="match status" value="1"/>
</dbReference>
<feature type="transmembrane region" description="Helical" evidence="7">
    <location>
        <begin position="88"/>
        <end position="108"/>
    </location>
</feature>
<keyword evidence="2" id="KW-0813">Transport</keyword>
<keyword evidence="4" id="KW-0029">Amino-acid transport</keyword>
<evidence type="ECO:0000313" key="9">
    <source>
        <dbReference type="EMBL" id="RNA44593.1"/>
    </source>
</evidence>
<evidence type="ECO:0000256" key="1">
    <source>
        <dbReference type="ARBA" id="ARBA00004141"/>
    </source>
</evidence>
<dbReference type="InterPro" id="IPR013057">
    <property type="entry name" value="AA_transpt_TM"/>
</dbReference>
<feature type="transmembrane region" description="Helical" evidence="7">
    <location>
        <begin position="128"/>
        <end position="147"/>
    </location>
</feature>
<keyword evidence="5 7" id="KW-1133">Transmembrane helix</keyword>
<keyword evidence="6 7" id="KW-0472">Membrane</keyword>
<feature type="transmembrane region" description="Helical" evidence="7">
    <location>
        <begin position="12"/>
        <end position="34"/>
    </location>
</feature>
<protein>
    <submittedName>
        <fullName evidence="9">Sodium-coupled neutral amino acid transporter 10 isoform X1</fullName>
    </submittedName>
</protein>
<gene>
    <name evidence="9" type="ORF">BpHYR1_035186</name>
</gene>
<evidence type="ECO:0000256" key="3">
    <source>
        <dbReference type="ARBA" id="ARBA00022692"/>
    </source>
</evidence>
<dbReference type="PANTHER" id="PTHR22950:SF646">
    <property type="entry name" value="SODIUM-COUPLED NEUTRAL AMINO ACID TRANSPORTER 10-RELATED"/>
    <property type="match status" value="1"/>
</dbReference>
<comment type="subcellular location">
    <subcellularLocation>
        <location evidence="1">Membrane</location>
        <topology evidence="1">Multi-pass membrane protein</topology>
    </subcellularLocation>
</comment>
<keyword evidence="3 7" id="KW-0812">Transmembrane</keyword>
<dbReference type="STRING" id="10195.A0A3M7T930"/>
<reference evidence="9 10" key="1">
    <citation type="journal article" date="2018" name="Sci. Rep.">
        <title>Genomic signatures of local adaptation to the degree of environmental predictability in rotifers.</title>
        <authorList>
            <person name="Franch-Gras L."/>
            <person name="Hahn C."/>
            <person name="Garcia-Roger E.M."/>
            <person name="Carmona M.J."/>
            <person name="Serra M."/>
            <person name="Gomez A."/>
        </authorList>
    </citation>
    <scope>NUCLEOTIDE SEQUENCE [LARGE SCALE GENOMIC DNA]</scope>
    <source>
        <strain evidence="9">HYR1</strain>
    </source>
</reference>
<organism evidence="9 10">
    <name type="scientific">Brachionus plicatilis</name>
    <name type="common">Marine rotifer</name>
    <name type="synonym">Brachionus muelleri</name>
    <dbReference type="NCBI Taxonomy" id="10195"/>
    <lineage>
        <taxon>Eukaryota</taxon>
        <taxon>Metazoa</taxon>
        <taxon>Spiralia</taxon>
        <taxon>Gnathifera</taxon>
        <taxon>Rotifera</taxon>
        <taxon>Eurotatoria</taxon>
        <taxon>Monogononta</taxon>
        <taxon>Pseudotrocha</taxon>
        <taxon>Ploima</taxon>
        <taxon>Brachionidae</taxon>
        <taxon>Brachionus</taxon>
    </lineage>
</organism>
<dbReference type="Proteomes" id="UP000276133">
    <property type="component" value="Unassembled WGS sequence"/>
</dbReference>
<dbReference type="EMBL" id="REGN01000082">
    <property type="protein sequence ID" value="RNA44593.1"/>
    <property type="molecule type" value="Genomic_DNA"/>
</dbReference>
<name>A0A3M7T930_BRAPC</name>
<evidence type="ECO:0000256" key="6">
    <source>
        <dbReference type="ARBA" id="ARBA00023136"/>
    </source>
</evidence>
<dbReference type="OrthoDB" id="513400at2759"/>
<evidence type="ECO:0000313" key="10">
    <source>
        <dbReference type="Proteomes" id="UP000276133"/>
    </source>
</evidence>
<proteinExistence type="predicted"/>
<evidence type="ECO:0000259" key="8">
    <source>
        <dbReference type="Pfam" id="PF01490"/>
    </source>
</evidence>